<evidence type="ECO:0008006" key="4">
    <source>
        <dbReference type="Google" id="ProtNLM"/>
    </source>
</evidence>
<dbReference type="HOGENOM" id="CLU_1271996_0_0_1"/>
<name>A0A059F688_9MICR</name>
<reference evidence="2 3" key="2">
    <citation type="submission" date="2014-03" db="EMBL/GenBank/DDBJ databases">
        <title>The Genome Sequence of Anncaliia algerae insect isolate PRA339.</title>
        <authorList>
            <consortium name="The Broad Institute Genome Sequencing Platform"/>
            <consortium name="The Broad Institute Genome Sequencing Center for Infectious Disease"/>
            <person name="Cuomo C."/>
            <person name="Becnel J."/>
            <person name="Sanscrainte N."/>
            <person name="Walker B."/>
            <person name="Young S.K."/>
            <person name="Zeng Q."/>
            <person name="Gargeya S."/>
            <person name="Fitzgerald M."/>
            <person name="Haas B."/>
            <person name="Abouelleil A."/>
            <person name="Alvarado L."/>
            <person name="Arachchi H.M."/>
            <person name="Berlin A.M."/>
            <person name="Chapman S.B."/>
            <person name="Dewar J."/>
            <person name="Goldberg J."/>
            <person name="Griggs A."/>
            <person name="Gujja S."/>
            <person name="Hansen M."/>
            <person name="Howarth C."/>
            <person name="Imamovic A."/>
            <person name="Larimer J."/>
            <person name="McCowan C."/>
            <person name="Murphy C."/>
            <person name="Neiman D."/>
            <person name="Pearson M."/>
            <person name="Priest M."/>
            <person name="Roberts A."/>
            <person name="Saif S."/>
            <person name="Shea T."/>
            <person name="Sisk P."/>
            <person name="Sykes S."/>
            <person name="Wortman J."/>
            <person name="Nusbaum C."/>
            <person name="Birren B."/>
        </authorList>
    </citation>
    <scope>NUCLEOTIDE SEQUENCE [LARGE SCALE GENOMIC DNA]</scope>
    <source>
        <strain evidence="2 3">PRA339</strain>
    </source>
</reference>
<dbReference type="SUPFAM" id="SSF47954">
    <property type="entry name" value="Cyclin-like"/>
    <property type="match status" value="1"/>
</dbReference>
<dbReference type="OrthoDB" id="2186717at2759"/>
<gene>
    <name evidence="2" type="ORF">H312_00177</name>
</gene>
<keyword evidence="1" id="KW-1133">Transmembrane helix</keyword>
<dbReference type="Proteomes" id="UP000030655">
    <property type="component" value="Unassembled WGS sequence"/>
</dbReference>
<dbReference type="InterPro" id="IPR036915">
    <property type="entry name" value="Cyclin-like_sf"/>
</dbReference>
<dbReference type="EMBL" id="KK365130">
    <property type="protein sequence ID" value="KCZ82519.1"/>
    <property type="molecule type" value="Genomic_DNA"/>
</dbReference>
<keyword evidence="1" id="KW-0812">Transmembrane</keyword>
<evidence type="ECO:0000313" key="2">
    <source>
        <dbReference type="EMBL" id="KCZ82519.1"/>
    </source>
</evidence>
<keyword evidence="3" id="KW-1185">Reference proteome</keyword>
<dbReference type="Gene3D" id="1.10.472.10">
    <property type="entry name" value="Cyclin-like"/>
    <property type="match status" value="1"/>
</dbReference>
<accession>A0A059F688</accession>
<dbReference type="AlphaFoldDB" id="A0A059F688"/>
<dbReference type="VEuPathDB" id="MicrosporidiaDB:H312_00177"/>
<sequence>MKIINYKIYKANQHKFKSQIHSLKEVYSIFQKLKGNSNIVSTSFMLFHLYNLIPAIEKNRIISYSVCILLGYKFNDRQYSLNEILQEVSSYFAEEVKENTILECIKTQEIYFLLYLNFSFDFNHFYNEFYIYANDFMLEKNLVNMGHTILNDSFFIPLFLIFKVDTILMAVYFITFQLTNETNNSFYVFIRSCMKNNKDIELCANEIIDLYIEDFDL</sequence>
<reference evidence="3" key="1">
    <citation type="submission" date="2013-02" db="EMBL/GenBank/DDBJ databases">
        <authorList>
            <consortium name="The Broad Institute Genome Sequencing Platform"/>
            <person name="Cuomo C."/>
            <person name="Becnel J."/>
            <person name="Sanscrainte N."/>
            <person name="Walker B."/>
            <person name="Young S.K."/>
            <person name="Zeng Q."/>
            <person name="Gargeya S."/>
            <person name="Fitzgerald M."/>
            <person name="Haas B."/>
            <person name="Abouelleil A."/>
            <person name="Alvarado L."/>
            <person name="Arachchi H.M."/>
            <person name="Berlin A.M."/>
            <person name="Chapman S.B."/>
            <person name="Dewar J."/>
            <person name="Goldberg J."/>
            <person name="Griggs A."/>
            <person name="Gujja S."/>
            <person name="Hansen M."/>
            <person name="Howarth C."/>
            <person name="Imamovic A."/>
            <person name="Larimer J."/>
            <person name="McCowan C."/>
            <person name="Murphy C."/>
            <person name="Neiman D."/>
            <person name="Pearson M."/>
            <person name="Priest M."/>
            <person name="Roberts A."/>
            <person name="Saif S."/>
            <person name="Shea T."/>
            <person name="Sisk P."/>
            <person name="Sykes S."/>
            <person name="Wortman J."/>
            <person name="Nusbaum C."/>
            <person name="Birren B."/>
        </authorList>
    </citation>
    <scope>NUCLEOTIDE SEQUENCE [LARGE SCALE GENOMIC DNA]</scope>
    <source>
        <strain evidence="3">PRA339</strain>
    </source>
</reference>
<feature type="transmembrane region" description="Helical" evidence="1">
    <location>
        <begin position="154"/>
        <end position="174"/>
    </location>
</feature>
<keyword evidence="1" id="KW-0472">Membrane</keyword>
<evidence type="ECO:0000256" key="1">
    <source>
        <dbReference type="SAM" id="Phobius"/>
    </source>
</evidence>
<protein>
    <recommendedName>
        <fullName evidence="4">Cyclin N-terminal domain-containing protein</fullName>
    </recommendedName>
</protein>
<evidence type="ECO:0000313" key="3">
    <source>
        <dbReference type="Proteomes" id="UP000030655"/>
    </source>
</evidence>
<organism evidence="2 3">
    <name type="scientific">Anncaliia algerae PRA339</name>
    <dbReference type="NCBI Taxonomy" id="1288291"/>
    <lineage>
        <taxon>Eukaryota</taxon>
        <taxon>Fungi</taxon>
        <taxon>Fungi incertae sedis</taxon>
        <taxon>Microsporidia</taxon>
        <taxon>Tubulinosematoidea</taxon>
        <taxon>Tubulinosematidae</taxon>
        <taxon>Anncaliia</taxon>
    </lineage>
</organism>
<proteinExistence type="predicted"/>